<accession>A0A318H9R1</accession>
<evidence type="ECO:0000313" key="2">
    <source>
        <dbReference type="Proteomes" id="UP000247781"/>
    </source>
</evidence>
<keyword evidence="2" id="KW-1185">Reference proteome</keyword>
<reference evidence="1 2" key="2">
    <citation type="submission" date="2018-06" db="EMBL/GenBank/DDBJ databases">
        <title>Sequencing of bacterial isolates from soil warming experiment in Harvard Forest, Massachusetts, USA.</title>
        <authorList>
            <person name="Deangelis K.PhD."/>
        </authorList>
    </citation>
    <scope>NUCLEOTIDE SEQUENCE [LARGE SCALE GENOMIC DNA]</scope>
    <source>
        <strain evidence="1 2">GAS496</strain>
    </source>
</reference>
<sequence length="62" mass="6502">MLLPAGRRSGPLGRLPAALAILTGWTLAVIARRNGRPDVVPTCRRGGPFRLAALSLRLLTGG</sequence>
<dbReference type="Proteomes" id="UP000247781">
    <property type="component" value="Unassembled WGS sequence"/>
</dbReference>
<name>A0A318H9R1_9MYCO</name>
<reference evidence="2" key="1">
    <citation type="submission" date="2018-05" db="EMBL/GenBank/DDBJ databases">
        <authorList>
            <person name="Deangelis K."/>
            <person name="Huntemann M."/>
            <person name="Clum A."/>
            <person name="Pillay M."/>
            <person name="Palaniappan K."/>
            <person name="Varghese N."/>
            <person name="Mikhailova N."/>
            <person name="Stamatis D."/>
            <person name="Reddy T."/>
            <person name="Daum C."/>
            <person name="Shapiro N."/>
            <person name="Ivanova N."/>
            <person name="Kyrpides N."/>
            <person name="Woyke T."/>
        </authorList>
    </citation>
    <scope>NUCLEOTIDE SEQUENCE [LARGE SCALE GENOMIC DNA]</scope>
    <source>
        <strain evidence="2">GAS496</strain>
    </source>
</reference>
<dbReference type="AlphaFoldDB" id="A0A318H9R1"/>
<evidence type="ECO:0000313" key="1">
    <source>
        <dbReference type="EMBL" id="PXX03223.1"/>
    </source>
</evidence>
<comment type="caution">
    <text evidence="1">The sequence shown here is derived from an EMBL/GenBank/DDBJ whole genome shotgun (WGS) entry which is preliminary data.</text>
</comment>
<proteinExistence type="predicted"/>
<gene>
    <name evidence="1" type="ORF">C8E89_12325</name>
</gene>
<protein>
    <submittedName>
        <fullName evidence="1">Uncharacterized protein</fullName>
    </submittedName>
</protein>
<dbReference type="EMBL" id="QJJU01000023">
    <property type="protein sequence ID" value="PXX03223.1"/>
    <property type="molecule type" value="Genomic_DNA"/>
</dbReference>
<organism evidence="1 2">
    <name type="scientific">Mycolicibacterium moriokaense</name>
    <dbReference type="NCBI Taxonomy" id="39691"/>
    <lineage>
        <taxon>Bacteria</taxon>
        <taxon>Bacillati</taxon>
        <taxon>Actinomycetota</taxon>
        <taxon>Actinomycetes</taxon>
        <taxon>Mycobacteriales</taxon>
        <taxon>Mycobacteriaceae</taxon>
        <taxon>Mycolicibacterium</taxon>
    </lineage>
</organism>